<reference evidence="1 3" key="2">
    <citation type="journal article" date="2013" name="Nature">
        <title>Insights into bilaterian evolution from three spiralian genomes.</title>
        <authorList>
            <person name="Simakov O."/>
            <person name="Marletaz F."/>
            <person name="Cho S.J."/>
            <person name="Edsinger-Gonzales E."/>
            <person name="Havlak P."/>
            <person name="Hellsten U."/>
            <person name="Kuo D.H."/>
            <person name="Larsson T."/>
            <person name="Lv J."/>
            <person name="Arendt D."/>
            <person name="Savage R."/>
            <person name="Osoegawa K."/>
            <person name="de Jong P."/>
            <person name="Grimwood J."/>
            <person name="Chapman J.A."/>
            <person name="Shapiro H."/>
            <person name="Aerts A."/>
            <person name="Otillar R.P."/>
            <person name="Terry A.Y."/>
            <person name="Boore J.L."/>
            <person name="Grigoriev I.V."/>
            <person name="Lindberg D.R."/>
            <person name="Seaver E.C."/>
            <person name="Weisblat D.A."/>
            <person name="Putnam N.H."/>
            <person name="Rokhsar D.S."/>
        </authorList>
    </citation>
    <scope>NUCLEOTIDE SEQUENCE</scope>
</reference>
<gene>
    <name evidence="2" type="primary">20201005</name>
    <name evidence="1" type="ORF">HELRODRAFT_165404</name>
</gene>
<evidence type="ECO:0000313" key="2">
    <source>
        <dbReference type="EnsemblMetazoa" id="HelroP165404"/>
    </source>
</evidence>
<dbReference type="RefSeq" id="XP_009030240.1">
    <property type="nucleotide sequence ID" value="XM_009031992.1"/>
</dbReference>
<dbReference type="AlphaFoldDB" id="T1EWQ5"/>
<keyword evidence="3" id="KW-1185">Reference proteome</keyword>
<evidence type="ECO:0000313" key="1">
    <source>
        <dbReference type="EMBL" id="ESN91375.1"/>
    </source>
</evidence>
<accession>T1EWQ5</accession>
<dbReference type="Proteomes" id="UP000015101">
    <property type="component" value="Unassembled WGS sequence"/>
</dbReference>
<dbReference type="KEGG" id="hro:HELRODRAFT_165404"/>
<protein>
    <submittedName>
        <fullName evidence="1 2">Uncharacterized protein</fullName>
    </submittedName>
</protein>
<dbReference type="EMBL" id="AMQM01002044">
    <property type="status" value="NOT_ANNOTATED_CDS"/>
    <property type="molecule type" value="Genomic_DNA"/>
</dbReference>
<dbReference type="EnsemblMetazoa" id="HelroT165404">
    <property type="protein sequence ID" value="HelroP165404"/>
    <property type="gene ID" value="HelroG165404"/>
</dbReference>
<proteinExistence type="predicted"/>
<name>T1EWQ5_HELRO</name>
<dbReference type="CTD" id="20201005"/>
<reference evidence="2" key="3">
    <citation type="submission" date="2015-06" db="UniProtKB">
        <authorList>
            <consortium name="EnsemblMetazoa"/>
        </authorList>
    </citation>
    <scope>IDENTIFICATION</scope>
</reference>
<dbReference type="HOGENOM" id="CLU_2136188_0_0_1"/>
<sequence>MPHDKSHTMLDNEHSPTTTGNNNIHRYWDVLCRCDLKRLKKIQLDILQLVFHVFDAEMILIMPSRERKGNGNASFGVGGKWELVGKLENEKKAEMFSWKWKGNWNEKAIPVHL</sequence>
<reference evidence="3" key="1">
    <citation type="submission" date="2012-12" db="EMBL/GenBank/DDBJ databases">
        <authorList>
            <person name="Hellsten U."/>
            <person name="Grimwood J."/>
            <person name="Chapman J.A."/>
            <person name="Shapiro H."/>
            <person name="Aerts A."/>
            <person name="Otillar R.P."/>
            <person name="Terry A.Y."/>
            <person name="Boore J.L."/>
            <person name="Simakov O."/>
            <person name="Marletaz F."/>
            <person name="Cho S.-J."/>
            <person name="Edsinger-Gonzales E."/>
            <person name="Havlak P."/>
            <person name="Kuo D.-H."/>
            <person name="Larsson T."/>
            <person name="Lv J."/>
            <person name="Arendt D."/>
            <person name="Savage R."/>
            <person name="Osoegawa K."/>
            <person name="de Jong P."/>
            <person name="Lindberg D.R."/>
            <person name="Seaver E.C."/>
            <person name="Weisblat D.A."/>
            <person name="Putnam N.H."/>
            <person name="Grigoriev I.V."/>
            <person name="Rokhsar D.S."/>
        </authorList>
    </citation>
    <scope>NUCLEOTIDE SEQUENCE</scope>
</reference>
<dbReference type="InParanoid" id="T1EWQ5"/>
<dbReference type="GeneID" id="20201005"/>
<dbReference type="EMBL" id="KB097700">
    <property type="protein sequence ID" value="ESN91375.1"/>
    <property type="molecule type" value="Genomic_DNA"/>
</dbReference>
<organism evidence="2 3">
    <name type="scientific">Helobdella robusta</name>
    <name type="common">Californian leech</name>
    <dbReference type="NCBI Taxonomy" id="6412"/>
    <lineage>
        <taxon>Eukaryota</taxon>
        <taxon>Metazoa</taxon>
        <taxon>Spiralia</taxon>
        <taxon>Lophotrochozoa</taxon>
        <taxon>Annelida</taxon>
        <taxon>Clitellata</taxon>
        <taxon>Hirudinea</taxon>
        <taxon>Rhynchobdellida</taxon>
        <taxon>Glossiphoniidae</taxon>
        <taxon>Helobdella</taxon>
    </lineage>
</organism>
<evidence type="ECO:0000313" key="3">
    <source>
        <dbReference type="Proteomes" id="UP000015101"/>
    </source>
</evidence>